<keyword evidence="3" id="KW-0238">DNA-binding</keyword>
<dbReference type="PANTHER" id="PTHR46998">
    <property type="entry name" value="WUSCHEL-RELATED HOMEOBOX 11"/>
    <property type="match status" value="1"/>
</dbReference>
<keyword evidence="4" id="KW-0371">Homeobox</keyword>
<dbReference type="PANTHER" id="PTHR46998:SF1">
    <property type="entry name" value="WUSCHEL-RELATED HOMEOBOX 10"/>
    <property type="match status" value="1"/>
</dbReference>
<evidence type="ECO:0000256" key="2">
    <source>
        <dbReference type="ARBA" id="ARBA00023015"/>
    </source>
</evidence>
<dbReference type="Proteomes" id="UP000059680">
    <property type="component" value="Chromosome 6"/>
</dbReference>
<dbReference type="SMR" id="A0A0P0WXJ5"/>
<accession>A0A0P0WXJ5</accession>
<evidence type="ECO:0000256" key="7">
    <source>
        <dbReference type="ARBA" id="ARBA00024040"/>
    </source>
</evidence>
<dbReference type="InParanoid" id="A0A0P0WXJ5"/>
<evidence type="ECO:0000313" key="9">
    <source>
        <dbReference type="Proteomes" id="UP000059680"/>
    </source>
</evidence>
<proteinExistence type="inferred from homology"/>
<protein>
    <submittedName>
        <fullName evidence="8">Os06g0550442 protein</fullName>
    </submittedName>
</protein>
<keyword evidence="5" id="KW-0804">Transcription</keyword>
<evidence type="ECO:0000256" key="5">
    <source>
        <dbReference type="ARBA" id="ARBA00023163"/>
    </source>
</evidence>
<sequence length="47" mass="5575">QPWLWWVPKPKQILILEIIFNSGMLNPAKDDMAPIYHLLEHFDTVSQ</sequence>
<evidence type="ECO:0000256" key="3">
    <source>
        <dbReference type="ARBA" id="ARBA00023125"/>
    </source>
</evidence>
<reference evidence="9" key="1">
    <citation type="journal article" date="2005" name="Nature">
        <title>The map-based sequence of the rice genome.</title>
        <authorList>
            <consortium name="International rice genome sequencing project (IRGSP)"/>
            <person name="Matsumoto T."/>
            <person name="Wu J."/>
            <person name="Kanamori H."/>
            <person name="Katayose Y."/>
            <person name="Fujisawa M."/>
            <person name="Namiki N."/>
            <person name="Mizuno H."/>
            <person name="Yamamoto K."/>
            <person name="Antonio B.A."/>
            <person name="Baba T."/>
            <person name="Sakata K."/>
            <person name="Nagamura Y."/>
            <person name="Aoki H."/>
            <person name="Arikawa K."/>
            <person name="Arita K."/>
            <person name="Bito T."/>
            <person name="Chiden Y."/>
            <person name="Fujitsuka N."/>
            <person name="Fukunaka R."/>
            <person name="Hamada M."/>
            <person name="Harada C."/>
            <person name="Hayashi A."/>
            <person name="Hijishita S."/>
            <person name="Honda M."/>
            <person name="Hosokawa S."/>
            <person name="Ichikawa Y."/>
            <person name="Idonuma A."/>
            <person name="Iijima M."/>
            <person name="Ikeda M."/>
            <person name="Ikeno M."/>
            <person name="Ito K."/>
            <person name="Ito S."/>
            <person name="Ito T."/>
            <person name="Ito Y."/>
            <person name="Ito Y."/>
            <person name="Iwabuchi A."/>
            <person name="Kamiya K."/>
            <person name="Karasawa W."/>
            <person name="Kurita K."/>
            <person name="Katagiri S."/>
            <person name="Kikuta A."/>
            <person name="Kobayashi H."/>
            <person name="Kobayashi N."/>
            <person name="Machita K."/>
            <person name="Maehara T."/>
            <person name="Masukawa M."/>
            <person name="Mizubayashi T."/>
            <person name="Mukai Y."/>
            <person name="Nagasaki H."/>
            <person name="Nagata Y."/>
            <person name="Naito S."/>
            <person name="Nakashima M."/>
            <person name="Nakama Y."/>
            <person name="Nakamichi Y."/>
            <person name="Nakamura M."/>
            <person name="Meguro A."/>
            <person name="Negishi M."/>
            <person name="Ohta I."/>
            <person name="Ohta T."/>
            <person name="Okamoto M."/>
            <person name="Ono N."/>
            <person name="Saji S."/>
            <person name="Sakaguchi M."/>
            <person name="Sakai K."/>
            <person name="Shibata M."/>
            <person name="Shimokawa T."/>
            <person name="Song J."/>
            <person name="Takazaki Y."/>
            <person name="Terasawa K."/>
            <person name="Tsugane M."/>
            <person name="Tsuji K."/>
            <person name="Ueda S."/>
            <person name="Waki K."/>
            <person name="Yamagata H."/>
            <person name="Yamamoto M."/>
            <person name="Yamamoto S."/>
            <person name="Yamane H."/>
            <person name="Yoshiki S."/>
            <person name="Yoshihara R."/>
            <person name="Yukawa K."/>
            <person name="Zhong H."/>
            <person name="Yano M."/>
            <person name="Yuan Q."/>
            <person name="Ouyang S."/>
            <person name="Liu J."/>
            <person name="Jones K.M."/>
            <person name="Gansberger K."/>
            <person name="Moffat K."/>
            <person name="Hill J."/>
            <person name="Bera J."/>
            <person name="Fadrosh D."/>
            <person name="Jin S."/>
            <person name="Johri S."/>
            <person name="Kim M."/>
            <person name="Overton L."/>
            <person name="Reardon M."/>
            <person name="Tsitrin T."/>
            <person name="Vuong H."/>
            <person name="Weaver B."/>
            <person name="Ciecko A."/>
            <person name="Tallon L."/>
            <person name="Jackson J."/>
            <person name="Pai G."/>
            <person name="Aken S.V."/>
            <person name="Utterback T."/>
            <person name="Reidmuller S."/>
            <person name="Feldblyum T."/>
            <person name="Hsiao J."/>
            <person name="Zismann V."/>
            <person name="Iobst S."/>
            <person name="de Vazeille A.R."/>
            <person name="Buell C.R."/>
            <person name="Ying K."/>
            <person name="Li Y."/>
            <person name="Lu T."/>
            <person name="Huang Y."/>
            <person name="Zhao Q."/>
            <person name="Feng Q."/>
            <person name="Zhang L."/>
            <person name="Zhu J."/>
            <person name="Weng Q."/>
            <person name="Mu J."/>
            <person name="Lu Y."/>
            <person name="Fan D."/>
            <person name="Liu Y."/>
            <person name="Guan J."/>
            <person name="Zhang Y."/>
            <person name="Yu S."/>
            <person name="Liu X."/>
            <person name="Zhang Y."/>
            <person name="Hong G."/>
            <person name="Han B."/>
            <person name="Choisne N."/>
            <person name="Demange N."/>
            <person name="Orjeda G."/>
            <person name="Samain S."/>
            <person name="Cattolico L."/>
            <person name="Pelletier E."/>
            <person name="Couloux A."/>
            <person name="Segurens B."/>
            <person name="Wincker P."/>
            <person name="D'Hont A."/>
            <person name="Scarpelli C."/>
            <person name="Weissenbach J."/>
            <person name="Salanoubat M."/>
            <person name="Quetier F."/>
            <person name="Yu Y."/>
            <person name="Kim H.R."/>
            <person name="Rambo T."/>
            <person name="Currie J."/>
            <person name="Collura K."/>
            <person name="Luo M."/>
            <person name="Yang T."/>
            <person name="Ammiraju J.S.S."/>
            <person name="Engler F."/>
            <person name="Soderlund C."/>
            <person name="Wing R.A."/>
            <person name="Palmer L.E."/>
            <person name="de la Bastide M."/>
            <person name="Spiegel L."/>
            <person name="Nascimento L."/>
            <person name="Zutavern T."/>
            <person name="O'Shaughnessy A."/>
            <person name="Dike S."/>
            <person name="Dedhia N."/>
            <person name="Preston R."/>
            <person name="Balija V."/>
            <person name="McCombie W.R."/>
            <person name="Chow T."/>
            <person name="Chen H."/>
            <person name="Chung M."/>
            <person name="Chen C."/>
            <person name="Shaw J."/>
            <person name="Wu H."/>
            <person name="Hsiao K."/>
            <person name="Chao Y."/>
            <person name="Chu M."/>
            <person name="Cheng C."/>
            <person name="Hour A."/>
            <person name="Lee P."/>
            <person name="Lin S."/>
            <person name="Lin Y."/>
            <person name="Liou J."/>
            <person name="Liu S."/>
            <person name="Hsing Y."/>
            <person name="Raghuvanshi S."/>
            <person name="Mohanty A."/>
            <person name="Bharti A.K."/>
            <person name="Gaur A."/>
            <person name="Gupta V."/>
            <person name="Kumar D."/>
            <person name="Ravi V."/>
            <person name="Vij S."/>
            <person name="Kapur A."/>
            <person name="Khurana P."/>
            <person name="Khurana P."/>
            <person name="Khurana J.P."/>
            <person name="Tyagi A.K."/>
            <person name="Gaikwad K."/>
            <person name="Singh A."/>
            <person name="Dalal V."/>
            <person name="Srivastava S."/>
            <person name="Dixit A."/>
            <person name="Pal A.K."/>
            <person name="Ghazi I.A."/>
            <person name="Yadav M."/>
            <person name="Pandit A."/>
            <person name="Bhargava A."/>
            <person name="Sureshbabu K."/>
            <person name="Batra K."/>
            <person name="Sharma T.R."/>
            <person name="Mohapatra T."/>
            <person name="Singh N.K."/>
            <person name="Messing J."/>
            <person name="Nelson A.B."/>
            <person name="Fuks G."/>
            <person name="Kavchok S."/>
            <person name="Keizer G."/>
            <person name="Linton E."/>
            <person name="Llaca V."/>
            <person name="Song R."/>
            <person name="Tanyolac B."/>
            <person name="Young S."/>
            <person name="Ho-Il K."/>
            <person name="Hahn J.H."/>
            <person name="Sangsakoo G."/>
            <person name="Vanavichit A."/>
            <person name="de Mattos Luiz.A.T."/>
            <person name="Zimmer P.D."/>
            <person name="Malone G."/>
            <person name="Dellagostin O."/>
            <person name="de Oliveira A.C."/>
            <person name="Bevan M."/>
            <person name="Bancroft I."/>
            <person name="Minx P."/>
            <person name="Cordum H."/>
            <person name="Wilson R."/>
            <person name="Cheng Z."/>
            <person name="Jin W."/>
            <person name="Jiang J."/>
            <person name="Leong S.A."/>
            <person name="Iwama H."/>
            <person name="Gojobori T."/>
            <person name="Itoh T."/>
            <person name="Niimura Y."/>
            <person name="Fujii Y."/>
            <person name="Habara T."/>
            <person name="Sakai H."/>
            <person name="Sato Y."/>
            <person name="Wilson G."/>
            <person name="Kumar K."/>
            <person name="McCouch S."/>
            <person name="Juretic N."/>
            <person name="Hoen D."/>
            <person name="Wright S."/>
            <person name="Bruskiewich R."/>
            <person name="Bureau T."/>
            <person name="Miyao A."/>
            <person name="Hirochika H."/>
            <person name="Nishikawa T."/>
            <person name="Kadowaki K."/>
            <person name="Sugiura M."/>
            <person name="Burr B."/>
            <person name="Sasaki T."/>
        </authorList>
    </citation>
    <scope>NUCLEOTIDE SEQUENCE [LARGE SCALE GENOMIC DNA]</scope>
    <source>
        <strain evidence="9">cv. Nipponbare</strain>
    </source>
</reference>
<keyword evidence="2" id="KW-0805">Transcription regulation</keyword>
<dbReference type="PaxDb" id="39947-A0A0P0WXJ5"/>
<gene>
    <name evidence="8" type="ordered locus">Os06g0550442</name>
    <name evidence="8" type="ORF">OSNPB_060550442</name>
</gene>
<dbReference type="AlphaFoldDB" id="A0A0P0WXJ5"/>
<dbReference type="GO" id="GO:0048830">
    <property type="term" value="P:adventitious root development"/>
    <property type="evidence" value="ECO:0007669"/>
    <property type="project" value="InterPro"/>
</dbReference>
<keyword evidence="6" id="KW-0539">Nucleus</keyword>
<organism evidence="8 9">
    <name type="scientific">Oryza sativa subsp. japonica</name>
    <name type="common">Rice</name>
    <dbReference type="NCBI Taxonomy" id="39947"/>
    <lineage>
        <taxon>Eukaryota</taxon>
        <taxon>Viridiplantae</taxon>
        <taxon>Streptophyta</taxon>
        <taxon>Embryophyta</taxon>
        <taxon>Tracheophyta</taxon>
        <taxon>Spermatophyta</taxon>
        <taxon>Magnoliopsida</taxon>
        <taxon>Liliopsida</taxon>
        <taxon>Poales</taxon>
        <taxon>Poaceae</taxon>
        <taxon>BOP clade</taxon>
        <taxon>Oryzoideae</taxon>
        <taxon>Oryzeae</taxon>
        <taxon>Oryzinae</taxon>
        <taxon>Oryza</taxon>
        <taxon>Oryza sativa</taxon>
    </lineage>
</organism>
<dbReference type="InterPro" id="IPR044558">
    <property type="entry name" value="WOX11-like"/>
</dbReference>
<evidence type="ECO:0000256" key="1">
    <source>
        <dbReference type="ARBA" id="ARBA00022473"/>
    </source>
</evidence>
<reference evidence="8 9" key="3">
    <citation type="journal article" date="2013" name="Rice">
        <title>Improvement of the Oryza sativa Nipponbare reference genome using next generation sequence and optical map data.</title>
        <authorList>
            <person name="Kawahara Y."/>
            <person name="de la Bastide M."/>
            <person name="Hamilton J.P."/>
            <person name="Kanamori H."/>
            <person name="McCombie W.R."/>
            <person name="Ouyang S."/>
            <person name="Schwartz D.C."/>
            <person name="Tanaka T."/>
            <person name="Wu J."/>
            <person name="Zhou S."/>
            <person name="Childs K.L."/>
            <person name="Davidson R.M."/>
            <person name="Lin H."/>
            <person name="Quesada-Ocampo L."/>
            <person name="Vaillancourt B."/>
            <person name="Sakai H."/>
            <person name="Lee S.S."/>
            <person name="Kim J."/>
            <person name="Numa H."/>
            <person name="Itoh T."/>
            <person name="Buell C.R."/>
            <person name="Matsumoto T."/>
        </authorList>
    </citation>
    <scope>NUCLEOTIDE SEQUENCE [LARGE SCALE GENOMIC DNA]</scope>
    <source>
        <strain evidence="9">cv. Nipponbare</strain>
    </source>
</reference>
<evidence type="ECO:0000313" key="8">
    <source>
        <dbReference type="EMBL" id="BAS98186.1"/>
    </source>
</evidence>
<keyword evidence="1" id="KW-0217">Developmental protein</keyword>
<dbReference type="Gramene" id="Os06t0550442-00">
    <property type="protein sequence ID" value="Os06t0550442-00"/>
    <property type="gene ID" value="Os06g0550442"/>
</dbReference>
<evidence type="ECO:0000256" key="6">
    <source>
        <dbReference type="ARBA" id="ARBA00023242"/>
    </source>
</evidence>
<dbReference type="GO" id="GO:0003700">
    <property type="term" value="F:DNA-binding transcription factor activity"/>
    <property type="evidence" value="ECO:0007669"/>
    <property type="project" value="InterPro"/>
</dbReference>
<keyword evidence="9" id="KW-1185">Reference proteome</keyword>
<dbReference type="GO" id="GO:0003677">
    <property type="term" value="F:DNA binding"/>
    <property type="evidence" value="ECO:0007669"/>
    <property type="project" value="UniProtKB-KW"/>
</dbReference>
<evidence type="ECO:0000256" key="4">
    <source>
        <dbReference type="ARBA" id="ARBA00023155"/>
    </source>
</evidence>
<dbReference type="EMBL" id="AP014962">
    <property type="protein sequence ID" value="BAS98186.1"/>
    <property type="molecule type" value="Genomic_DNA"/>
</dbReference>
<feature type="non-terminal residue" evidence="8">
    <location>
        <position position="1"/>
    </location>
</feature>
<comment type="similarity">
    <text evidence="7">Belongs to the WUS homeobox family.</text>
</comment>
<name>A0A0P0WXJ5_ORYSJ</name>
<reference evidence="8 9" key="2">
    <citation type="journal article" date="2013" name="Plant Cell Physiol.">
        <title>Rice Annotation Project Database (RAP-DB): an integrative and interactive database for rice genomics.</title>
        <authorList>
            <person name="Sakai H."/>
            <person name="Lee S.S."/>
            <person name="Tanaka T."/>
            <person name="Numa H."/>
            <person name="Kim J."/>
            <person name="Kawahara Y."/>
            <person name="Wakimoto H."/>
            <person name="Yang C.C."/>
            <person name="Iwamoto M."/>
            <person name="Abe T."/>
            <person name="Yamada Y."/>
            <person name="Muto A."/>
            <person name="Inokuchi H."/>
            <person name="Ikemura T."/>
            <person name="Matsumoto T."/>
            <person name="Sasaki T."/>
            <person name="Itoh T."/>
        </authorList>
    </citation>
    <scope>NUCLEOTIDE SEQUENCE [LARGE SCALE GENOMIC DNA]</scope>
    <source>
        <strain evidence="9">cv. Nipponbare</strain>
    </source>
</reference>